<gene>
    <name evidence="1" type="ORF">Patl1_07792</name>
</gene>
<sequence>MHPRPFHIQLHTKTSKAYQNDDQTINILGKGKSILFDLRKLYSQLYVHQNMLSSSHIYNILEKGKPILFYLGIRIINLQSIIF</sequence>
<keyword evidence="2" id="KW-1185">Reference proteome</keyword>
<dbReference type="EMBL" id="CM047906">
    <property type="protein sequence ID" value="KAJ0085548.1"/>
    <property type="molecule type" value="Genomic_DNA"/>
</dbReference>
<proteinExistence type="predicted"/>
<evidence type="ECO:0000313" key="2">
    <source>
        <dbReference type="Proteomes" id="UP001164250"/>
    </source>
</evidence>
<name>A0ACC1AE77_9ROSI</name>
<dbReference type="Proteomes" id="UP001164250">
    <property type="component" value="Chromosome 10"/>
</dbReference>
<reference evidence="2" key="1">
    <citation type="journal article" date="2023" name="G3 (Bethesda)">
        <title>Genome assembly and association tests identify interacting loci associated with vigor, precocity, and sex in interspecific pistachio rootstocks.</title>
        <authorList>
            <person name="Palmer W."/>
            <person name="Jacygrad E."/>
            <person name="Sagayaradj S."/>
            <person name="Cavanaugh K."/>
            <person name="Han R."/>
            <person name="Bertier L."/>
            <person name="Beede B."/>
            <person name="Kafkas S."/>
            <person name="Golino D."/>
            <person name="Preece J."/>
            <person name="Michelmore R."/>
        </authorList>
    </citation>
    <scope>NUCLEOTIDE SEQUENCE [LARGE SCALE GENOMIC DNA]</scope>
</reference>
<evidence type="ECO:0000313" key="1">
    <source>
        <dbReference type="EMBL" id="KAJ0085548.1"/>
    </source>
</evidence>
<accession>A0ACC1AE77</accession>
<comment type="caution">
    <text evidence="1">The sequence shown here is derived from an EMBL/GenBank/DDBJ whole genome shotgun (WGS) entry which is preliminary data.</text>
</comment>
<protein>
    <submittedName>
        <fullName evidence="1">Uncharacterized protein</fullName>
    </submittedName>
</protein>
<organism evidence="1 2">
    <name type="scientific">Pistacia atlantica</name>
    <dbReference type="NCBI Taxonomy" id="434234"/>
    <lineage>
        <taxon>Eukaryota</taxon>
        <taxon>Viridiplantae</taxon>
        <taxon>Streptophyta</taxon>
        <taxon>Embryophyta</taxon>
        <taxon>Tracheophyta</taxon>
        <taxon>Spermatophyta</taxon>
        <taxon>Magnoliopsida</taxon>
        <taxon>eudicotyledons</taxon>
        <taxon>Gunneridae</taxon>
        <taxon>Pentapetalae</taxon>
        <taxon>rosids</taxon>
        <taxon>malvids</taxon>
        <taxon>Sapindales</taxon>
        <taxon>Anacardiaceae</taxon>
        <taxon>Pistacia</taxon>
    </lineage>
</organism>